<feature type="transmembrane region" description="Helical" evidence="2">
    <location>
        <begin position="411"/>
        <end position="430"/>
    </location>
</feature>
<dbReference type="VEuPathDB" id="TriTrypDB:TEOVI_000783700"/>
<evidence type="ECO:0008006" key="5">
    <source>
        <dbReference type="Google" id="ProtNLM"/>
    </source>
</evidence>
<gene>
    <name evidence="3" type="ORF">TEOVI_000783700</name>
</gene>
<protein>
    <recommendedName>
        <fullName evidence="5">Transmembrane protein</fullName>
    </recommendedName>
</protein>
<organism evidence="3 4">
    <name type="scientific">Trypanosoma equiperdum</name>
    <dbReference type="NCBI Taxonomy" id="5694"/>
    <lineage>
        <taxon>Eukaryota</taxon>
        <taxon>Discoba</taxon>
        <taxon>Euglenozoa</taxon>
        <taxon>Kinetoplastea</taxon>
        <taxon>Metakinetoplastina</taxon>
        <taxon>Trypanosomatida</taxon>
        <taxon>Trypanosomatidae</taxon>
        <taxon>Trypanosoma</taxon>
    </lineage>
</organism>
<feature type="transmembrane region" description="Helical" evidence="2">
    <location>
        <begin position="460"/>
        <end position="484"/>
    </location>
</feature>
<keyword evidence="4" id="KW-1185">Reference proteome</keyword>
<feature type="compositionally biased region" description="Basic and acidic residues" evidence="1">
    <location>
        <begin position="178"/>
        <end position="204"/>
    </location>
</feature>
<dbReference type="Proteomes" id="UP000195570">
    <property type="component" value="Unassembled WGS sequence"/>
</dbReference>
<dbReference type="EMBL" id="CZPT02000937">
    <property type="protein sequence ID" value="SCU68247.1"/>
    <property type="molecule type" value="Genomic_DNA"/>
</dbReference>
<evidence type="ECO:0000313" key="3">
    <source>
        <dbReference type="EMBL" id="SCU68247.1"/>
    </source>
</evidence>
<keyword evidence="2" id="KW-0472">Membrane</keyword>
<name>A0A1G4I8U5_TRYEQ</name>
<reference evidence="3" key="1">
    <citation type="submission" date="2016-09" db="EMBL/GenBank/DDBJ databases">
        <authorList>
            <person name="Hebert L."/>
            <person name="Moumen B."/>
        </authorList>
    </citation>
    <scope>NUCLEOTIDE SEQUENCE [LARGE SCALE GENOMIC DNA]</scope>
    <source>
        <strain evidence="3">OVI</strain>
    </source>
</reference>
<dbReference type="GeneID" id="92381771"/>
<sequence>MRRALYRGVTESGAEIRNFAVHAGCMRRWCSAASGSSRGDRPTDYDVPPPRPAFYVPPEERASDDASLQFLRKDSGVRSGLMKGCGDATGEVKLEPGQLFAPEPPVRPAESPSYINEKAARLSSTSVRAGASLLTGDIGAEVSRLAVVKNSTSTRNRSEKTDASPPLTYGGSKGSIFESRDVADGVPEGKKIRQHEGTVGRGEEGGETTGGNPTGDELPLLQQMQVDLRRLEYYQGTPQYPEMLKEFRAKYLSDGGSEGEGDGRLEDLRSYTQEELARGLESQPIDYLRASSKLKVELTSGPRAYDPVLVMQQMGVMRFQGYAFPPTTELGRLCDSDGKLPDSSEGAHRFAKYVAQTAPTAIKDQLKGNEDRHILYRTMGLDVVQRRQVKAMLSDFDHGDRHTSYHVMMSYPYADWLHVFYMVLVGVAIYEMQVRFCAYDFYDEYLGLDLRQVPKLKKPFLVTVTVVVMVVALFHPLLLVSIATTRLYRIAMKRPVGPP</sequence>
<keyword evidence="2" id="KW-1133">Transmembrane helix</keyword>
<evidence type="ECO:0000313" key="4">
    <source>
        <dbReference type="Proteomes" id="UP000195570"/>
    </source>
</evidence>
<proteinExistence type="predicted"/>
<evidence type="ECO:0000256" key="2">
    <source>
        <dbReference type="SAM" id="Phobius"/>
    </source>
</evidence>
<dbReference type="AlphaFoldDB" id="A0A1G4I8U5"/>
<feature type="region of interest" description="Disordered" evidence="1">
    <location>
        <begin position="150"/>
        <end position="218"/>
    </location>
</feature>
<comment type="caution">
    <text evidence="3">The sequence shown here is derived from an EMBL/GenBank/DDBJ whole genome shotgun (WGS) entry which is preliminary data.</text>
</comment>
<accession>A0A1G4I8U5</accession>
<keyword evidence="2" id="KW-0812">Transmembrane</keyword>
<dbReference type="RefSeq" id="XP_067079441.1">
    <property type="nucleotide sequence ID" value="XM_067223340.1"/>
</dbReference>
<evidence type="ECO:0000256" key="1">
    <source>
        <dbReference type="SAM" id="MobiDB-lite"/>
    </source>
</evidence>